<feature type="compositionally biased region" description="Basic and acidic residues" evidence="1">
    <location>
        <begin position="8"/>
        <end position="24"/>
    </location>
</feature>
<keyword evidence="3" id="KW-1185">Reference proteome</keyword>
<feature type="region of interest" description="Disordered" evidence="1">
    <location>
        <begin position="149"/>
        <end position="183"/>
    </location>
</feature>
<accession>A0AAV2DWY0</accession>
<reference evidence="2 3" key="1">
    <citation type="submission" date="2024-04" db="EMBL/GenBank/DDBJ databases">
        <authorList>
            <person name="Fracassetti M."/>
        </authorList>
    </citation>
    <scope>NUCLEOTIDE SEQUENCE [LARGE SCALE GENOMIC DNA]</scope>
</reference>
<feature type="region of interest" description="Disordered" evidence="1">
    <location>
        <begin position="103"/>
        <end position="131"/>
    </location>
</feature>
<dbReference type="AlphaFoldDB" id="A0AAV2DWY0"/>
<name>A0AAV2DWY0_9ROSI</name>
<evidence type="ECO:0000313" key="2">
    <source>
        <dbReference type="EMBL" id="CAL1377860.1"/>
    </source>
</evidence>
<sequence>MESSGSNLDKEGQLSKDEKQKESDLTSQGEKTVPEPIETQPPEIHKKHGELEEDNMQQNRYNEKGIAPETYRVSTEVKVITPKQAEGAVKKFVMTADTGAKEKRLMGKVWRRHDQTKPRSPTKAQVTPQKREMEILGEDVLQHPKKIKALNLGNVETEGYKERQTNKDGKKADSAKEQSRPAQ</sequence>
<evidence type="ECO:0000313" key="3">
    <source>
        <dbReference type="Proteomes" id="UP001497516"/>
    </source>
</evidence>
<feature type="region of interest" description="Disordered" evidence="1">
    <location>
        <begin position="1"/>
        <end position="67"/>
    </location>
</feature>
<gene>
    <name evidence="2" type="ORF">LTRI10_LOCUS19481</name>
</gene>
<proteinExistence type="predicted"/>
<feature type="compositionally biased region" description="Polar residues" evidence="1">
    <location>
        <begin position="118"/>
        <end position="128"/>
    </location>
</feature>
<organism evidence="2 3">
    <name type="scientific">Linum trigynum</name>
    <dbReference type="NCBI Taxonomy" id="586398"/>
    <lineage>
        <taxon>Eukaryota</taxon>
        <taxon>Viridiplantae</taxon>
        <taxon>Streptophyta</taxon>
        <taxon>Embryophyta</taxon>
        <taxon>Tracheophyta</taxon>
        <taxon>Spermatophyta</taxon>
        <taxon>Magnoliopsida</taxon>
        <taxon>eudicotyledons</taxon>
        <taxon>Gunneridae</taxon>
        <taxon>Pentapetalae</taxon>
        <taxon>rosids</taxon>
        <taxon>fabids</taxon>
        <taxon>Malpighiales</taxon>
        <taxon>Linaceae</taxon>
        <taxon>Linum</taxon>
    </lineage>
</organism>
<evidence type="ECO:0000256" key="1">
    <source>
        <dbReference type="SAM" id="MobiDB-lite"/>
    </source>
</evidence>
<dbReference type="EMBL" id="OZ034816">
    <property type="protein sequence ID" value="CAL1377860.1"/>
    <property type="molecule type" value="Genomic_DNA"/>
</dbReference>
<dbReference type="Proteomes" id="UP001497516">
    <property type="component" value="Chromosome 3"/>
</dbReference>
<protein>
    <submittedName>
        <fullName evidence="2">Uncharacterized protein</fullName>
    </submittedName>
</protein>
<feature type="compositionally biased region" description="Basic and acidic residues" evidence="1">
    <location>
        <begin position="158"/>
        <end position="183"/>
    </location>
</feature>